<organism evidence="1 2">
    <name type="scientific">Puia dinghuensis</name>
    <dbReference type="NCBI Taxonomy" id="1792502"/>
    <lineage>
        <taxon>Bacteria</taxon>
        <taxon>Pseudomonadati</taxon>
        <taxon>Bacteroidota</taxon>
        <taxon>Chitinophagia</taxon>
        <taxon>Chitinophagales</taxon>
        <taxon>Chitinophagaceae</taxon>
        <taxon>Puia</taxon>
    </lineage>
</organism>
<comment type="caution">
    <text evidence="1">The sequence shown here is derived from an EMBL/GenBank/DDBJ whole genome shotgun (WGS) entry which is preliminary data.</text>
</comment>
<name>A0A8J2UB82_9BACT</name>
<keyword evidence="2" id="KW-1185">Reference proteome</keyword>
<dbReference type="Proteomes" id="UP000607559">
    <property type="component" value="Unassembled WGS sequence"/>
</dbReference>
<dbReference type="EMBL" id="BMJC01000001">
    <property type="protein sequence ID" value="GGA92692.1"/>
    <property type="molecule type" value="Genomic_DNA"/>
</dbReference>
<dbReference type="RefSeq" id="WP_188930101.1">
    <property type="nucleotide sequence ID" value="NZ_BMJC01000001.1"/>
</dbReference>
<evidence type="ECO:0000313" key="2">
    <source>
        <dbReference type="Proteomes" id="UP000607559"/>
    </source>
</evidence>
<accession>A0A8J2UB82</accession>
<sequence>MPKKFKFRIQPLLHYKNGNLRAGMSPMGFADEISERLHKPINILVRVSFDDPNILQQHDHGEKTEFDHLVIGYQDEKEFWLTFWMDKGDGLPIGIAFGSDKTVWITPSYKATRFIKKLSDGQVRKVFQHLFEHPEDRAIGINRHI</sequence>
<reference evidence="1" key="2">
    <citation type="submission" date="2020-09" db="EMBL/GenBank/DDBJ databases">
        <authorList>
            <person name="Sun Q."/>
            <person name="Zhou Y."/>
        </authorList>
    </citation>
    <scope>NUCLEOTIDE SEQUENCE</scope>
    <source>
        <strain evidence="1">CGMCC 1.15448</strain>
    </source>
</reference>
<dbReference type="AlphaFoldDB" id="A0A8J2UB82"/>
<proteinExistence type="predicted"/>
<protein>
    <submittedName>
        <fullName evidence="1">Uncharacterized protein</fullName>
    </submittedName>
</protein>
<evidence type="ECO:0000313" key="1">
    <source>
        <dbReference type="EMBL" id="GGA92692.1"/>
    </source>
</evidence>
<reference evidence="1" key="1">
    <citation type="journal article" date="2014" name="Int. J. Syst. Evol. Microbiol.">
        <title>Complete genome sequence of Corynebacterium casei LMG S-19264T (=DSM 44701T), isolated from a smear-ripened cheese.</title>
        <authorList>
            <consortium name="US DOE Joint Genome Institute (JGI-PGF)"/>
            <person name="Walter F."/>
            <person name="Albersmeier A."/>
            <person name="Kalinowski J."/>
            <person name="Ruckert C."/>
        </authorList>
    </citation>
    <scope>NUCLEOTIDE SEQUENCE</scope>
    <source>
        <strain evidence="1">CGMCC 1.15448</strain>
    </source>
</reference>
<gene>
    <name evidence="1" type="ORF">GCM10011511_15100</name>
</gene>